<dbReference type="Proteomes" id="UP000271889">
    <property type="component" value="Unassembled WGS sequence"/>
</dbReference>
<dbReference type="OrthoDB" id="293823at2759"/>
<accession>A0A3P7NRB6</accession>
<organism evidence="1 2">
    <name type="scientific">Cylicostephanus goldi</name>
    <name type="common">Nematode worm</name>
    <dbReference type="NCBI Taxonomy" id="71465"/>
    <lineage>
        <taxon>Eukaryota</taxon>
        <taxon>Metazoa</taxon>
        <taxon>Ecdysozoa</taxon>
        <taxon>Nematoda</taxon>
        <taxon>Chromadorea</taxon>
        <taxon>Rhabditida</taxon>
        <taxon>Rhabditina</taxon>
        <taxon>Rhabditomorpha</taxon>
        <taxon>Strongyloidea</taxon>
        <taxon>Strongylidae</taxon>
        <taxon>Cylicostephanus</taxon>
    </lineage>
</organism>
<reference evidence="1 2" key="1">
    <citation type="submission" date="2018-11" db="EMBL/GenBank/DDBJ databases">
        <authorList>
            <consortium name="Pathogen Informatics"/>
        </authorList>
    </citation>
    <scope>NUCLEOTIDE SEQUENCE [LARGE SCALE GENOMIC DNA]</scope>
</reference>
<evidence type="ECO:0000313" key="2">
    <source>
        <dbReference type="Proteomes" id="UP000271889"/>
    </source>
</evidence>
<keyword evidence="2" id="KW-1185">Reference proteome</keyword>
<name>A0A3P7NRB6_CYLGO</name>
<dbReference type="AlphaFoldDB" id="A0A3P7NRB6"/>
<protein>
    <submittedName>
        <fullName evidence="1">Uncharacterized protein</fullName>
    </submittedName>
</protein>
<proteinExistence type="predicted"/>
<evidence type="ECO:0000313" key="1">
    <source>
        <dbReference type="EMBL" id="VDN32981.1"/>
    </source>
</evidence>
<sequence>MKRLHFTSKRKNQLSYYFLLQPYYSRDGSVEATPLGSLTGVNQATPPPPPPGIPYNSVAAGRIAASSSSTNTSSPVTSPAANVVNAKTTVIATRPSANNSGAVQLVQLVTSTSTQPNSTSAQDDDAGSTISSQNEDMYLQAHVMLALKLIEYVLVDHWLLAEPFAFRQFLGLVTLVESISKDWFTYQL</sequence>
<dbReference type="EMBL" id="UYRV01121882">
    <property type="protein sequence ID" value="VDN32981.1"/>
    <property type="molecule type" value="Genomic_DNA"/>
</dbReference>
<gene>
    <name evidence="1" type="ORF">CGOC_LOCUS12265</name>
</gene>